<dbReference type="RefSeq" id="WP_006719416.1">
    <property type="nucleotide sequence ID" value="NZ_DS995474.1"/>
</dbReference>
<dbReference type="STRING" id="445975.COLSTE_00062"/>
<evidence type="ECO:0000256" key="1">
    <source>
        <dbReference type="SAM" id="Phobius"/>
    </source>
</evidence>
<organism evidence="2 3">
    <name type="scientific">Collinsella stercoris DSM 13279</name>
    <dbReference type="NCBI Taxonomy" id="445975"/>
    <lineage>
        <taxon>Bacteria</taxon>
        <taxon>Bacillati</taxon>
        <taxon>Actinomycetota</taxon>
        <taxon>Coriobacteriia</taxon>
        <taxon>Coriobacteriales</taxon>
        <taxon>Coriobacteriaceae</taxon>
        <taxon>Collinsella</taxon>
    </lineage>
</organism>
<keyword evidence="3" id="KW-1185">Reference proteome</keyword>
<dbReference type="eggNOG" id="ENOG50347CX">
    <property type="taxonomic scope" value="Bacteria"/>
</dbReference>
<evidence type="ECO:0000313" key="3">
    <source>
        <dbReference type="Proteomes" id="UP000003560"/>
    </source>
</evidence>
<evidence type="ECO:0008006" key="4">
    <source>
        <dbReference type="Google" id="ProtNLM"/>
    </source>
</evidence>
<reference evidence="2 3" key="1">
    <citation type="submission" date="2008-10" db="EMBL/GenBank/DDBJ databases">
        <title>Draft genome sequence of Collinsella stercoris (DSM 13279).</title>
        <authorList>
            <person name="Sudarsanam P."/>
            <person name="Ley R."/>
            <person name="Guruge J."/>
            <person name="Turnbaugh P.J."/>
            <person name="Mahowald M."/>
            <person name="Liep D."/>
            <person name="Gordon J."/>
        </authorList>
    </citation>
    <scope>NUCLEOTIDE SEQUENCE [LARGE SCALE GENOMIC DNA]</scope>
    <source>
        <strain evidence="2 3">DSM 13279</strain>
    </source>
</reference>
<keyword evidence="1" id="KW-0812">Transmembrane</keyword>
<gene>
    <name evidence="2" type="ORF">COLSTE_00062</name>
</gene>
<reference evidence="2 3" key="2">
    <citation type="submission" date="2008-10" db="EMBL/GenBank/DDBJ databases">
        <authorList>
            <person name="Fulton L."/>
            <person name="Clifton S."/>
            <person name="Fulton B."/>
            <person name="Xu J."/>
            <person name="Minx P."/>
            <person name="Pepin K.H."/>
            <person name="Johnson M."/>
            <person name="Thiruvilangam P."/>
            <person name="Bhonagiri V."/>
            <person name="Nash W.E."/>
            <person name="Mardis E.R."/>
            <person name="Wilson R.K."/>
        </authorList>
    </citation>
    <scope>NUCLEOTIDE SEQUENCE [LARGE SCALE GENOMIC DNA]</scope>
    <source>
        <strain evidence="2 3">DSM 13279</strain>
    </source>
</reference>
<dbReference type="Proteomes" id="UP000003560">
    <property type="component" value="Unassembled WGS sequence"/>
</dbReference>
<dbReference type="EMBL" id="ABXJ01000006">
    <property type="protein sequence ID" value="EEA91720.1"/>
    <property type="molecule type" value="Genomic_DNA"/>
</dbReference>
<protein>
    <recommendedName>
        <fullName evidence="4">TadE-like protein</fullName>
    </recommendedName>
</protein>
<comment type="caution">
    <text evidence="2">The sequence shown here is derived from an EMBL/GenBank/DDBJ whole genome shotgun (WGS) entry which is preliminary data.</text>
</comment>
<evidence type="ECO:0000313" key="2">
    <source>
        <dbReference type="EMBL" id="EEA91720.1"/>
    </source>
</evidence>
<sequence>MRLRAMREEHAQATVEMAVVAPVMLVVALIVYNVMVFASATARFDRVAPDIVLAHGVAPAGDATGALSMAGSASNVEERLERAMDGYDVEIDVEADEQAGGDSATGGSLLHMVGSLRTYRCTMRYAPWPQGLVVAGVDMGAPLELTHTRSITVDPWRPGVVM</sequence>
<name>B6G7M3_9ACTN</name>
<keyword evidence="1" id="KW-1133">Transmembrane helix</keyword>
<proteinExistence type="predicted"/>
<keyword evidence="1" id="KW-0472">Membrane</keyword>
<dbReference type="OrthoDB" id="3182351at2"/>
<dbReference type="HOGENOM" id="CLU_122865_0_0_11"/>
<dbReference type="AlphaFoldDB" id="B6G7M3"/>
<feature type="transmembrane region" description="Helical" evidence="1">
    <location>
        <begin position="20"/>
        <end position="38"/>
    </location>
</feature>
<accession>B6G7M3</accession>